<evidence type="ECO:0000313" key="7">
    <source>
        <dbReference type="EMBL" id="ACV21361.1"/>
    </source>
</evidence>
<dbReference type="NCBIfam" id="NF033452">
    <property type="entry name" value="BREX_1_MTaseX"/>
    <property type="match status" value="1"/>
</dbReference>
<name>C7N255_SLAHD</name>
<dbReference type="InterPro" id="IPR011639">
    <property type="entry name" value="MethylTrfase_TaqI-like_dom"/>
</dbReference>
<dbReference type="Proteomes" id="UP000002026">
    <property type="component" value="Chromosome"/>
</dbReference>
<dbReference type="HOGENOM" id="CLU_007510_1_0_11"/>
<dbReference type="Gene3D" id="3.40.50.150">
    <property type="entry name" value="Vaccinia Virus protein VP39"/>
    <property type="match status" value="1"/>
</dbReference>
<dbReference type="REBASE" id="21789">
    <property type="entry name" value="SheORF2930P"/>
</dbReference>
<dbReference type="EC" id="2.1.1.72" evidence="1"/>
<dbReference type="PANTHER" id="PTHR33841:SF1">
    <property type="entry name" value="DNA METHYLTRANSFERASE A"/>
    <property type="match status" value="1"/>
</dbReference>
<dbReference type="eggNOG" id="COG1002">
    <property type="taxonomic scope" value="Bacteria"/>
</dbReference>
<dbReference type="InterPro" id="IPR050953">
    <property type="entry name" value="N4_N6_ade-DNA_methylase"/>
</dbReference>
<dbReference type="AlphaFoldDB" id="C7N255"/>
<dbReference type="PROSITE" id="PS00092">
    <property type="entry name" value="N6_MTASE"/>
    <property type="match status" value="1"/>
</dbReference>
<evidence type="ECO:0000256" key="4">
    <source>
        <dbReference type="ARBA" id="ARBA00022691"/>
    </source>
</evidence>
<keyword evidence="4" id="KW-0949">S-adenosyl-L-methionine</keyword>
<dbReference type="InterPro" id="IPR029063">
    <property type="entry name" value="SAM-dependent_MTases_sf"/>
</dbReference>
<organism evidence="7 8">
    <name type="scientific">Slackia heliotrinireducens (strain ATCC 29202 / DSM 20476 / NCTC 11029 / RHS 1)</name>
    <name type="common">Peptococcus heliotrinreducens</name>
    <dbReference type="NCBI Taxonomy" id="471855"/>
    <lineage>
        <taxon>Bacteria</taxon>
        <taxon>Bacillati</taxon>
        <taxon>Actinomycetota</taxon>
        <taxon>Coriobacteriia</taxon>
        <taxon>Eggerthellales</taxon>
        <taxon>Eggerthellaceae</taxon>
        <taxon>Slackia</taxon>
    </lineage>
</organism>
<feature type="domain" description="Type II methyltransferase M.TaqI-like" evidence="6">
    <location>
        <begin position="327"/>
        <end position="540"/>
    </location>
</feature>
<dbReference type="GO" id="GO:0003676">
    <property type="term" value="F:nucleic acid binding"/>
    <property type="evidence" value="ECO:0007669"/>
    <property type="project" value="InterPro"/>
</dbReference>
<dbReference type="eggNOG" id="COG0286">
    <property type="taxonomic scope" value="Bacteria"/>
</dbReference>
<accession>C7N255</accession>
<dbReference type="EMBL" id="CP001684">
    <property type="protein sequence ID" value="ACV21361.1"/>
    <property type="molecule type" value="Genomic_DNA"/>
</dbReference>
<keyword evidence="8" id="KW-1185">Reference proteome</keyword>
<dbReference type="KEGG" id="shi:Shel_02930"/>
<dbReference type="Pfam" id="PF07669">
    <property type="entry name" value="Eco57I"/>
    <property type="match status" value="1"/>
</dbReference>
<evidence type="ECO:0000313" key="8">
    <source>
        <dbReference type="Proteomes" id="UP000002026"/>
    </source>
</evidence>
<dbReference type="InterPro" id="IPR002052">
    <property type="entry name" value="DNA_methylase_N6_adenine_CS"/>
</dbReference>
<dbReference type="STRING" id="471855.Shel_02930"/>
<reference evidence="7 8" key="1">
    <citation type="journal article" date="2009" name="Stand. Genomic Sci.">
        <title>Complete genome sequence of Slackia heliotrinireducens type strain (RHS 1).</title>
        <authorList>
            <person name="Pukall R."/>
            <person name="Lapidus A."/>
            <person name="Nolan M."/>
            <person name="Copeland A."/>
            <person name="Glavina Del Rio T."/>
            <person name="Lucas S."/>
            <person name="Chen F."/>
            <person name="Tice H."/>
            <person name="Cheng J.F."/>
            <person name="Chertkov O."/>
            <person name="Bruce D."/>
            <person name="Goodwin L."/>
            <person name="Kuske C."/>
            <person name="Brettin T."/>
            <person name="Detter J.C."/>
            <person name="Han C."/>
            <person name="Pitluck S."/>
            <person name="Pati A."/>
            <person name="Mavrommatis K."/>
            <person name="Ivanova N."/>
            <person name="Ovchinnikova G."/>
            <person name="Chen A."/>
            <person name="Palaniappan K."/>
            <person name="Schneider S."/>
            <person name="Rohde M."/>
            <person name="Chain P."/>
            <person name="D'haeseleer P."/>
            <person name="Goker M."/>
            <person name="Bristow J."/>
            <person name="Eisen J.A."/>
            <person name="Markowitz V."/>
            <person name="Kyrpides N.C."/>
            <person name="Klenk H.P."/>
            <person name="Hugenholtz P."/>
        </authorList>
    </citation>
    <scope>NUCLEOTIDE SEQUENCE [LARGE SCALE GENOMIC DNA]</scope>
    <source>
        <strain evidence="8">ATCC 29202 / DSM 20476 / NCTC 11029 / RHS 1</strain>
    </source>
</reference>
<dbReference type="InterPro" id="IPR047939">
    <property type="entry name" value="BREX_1_PglX"/>
</dbReference>
<dbReference type="PRINTS" id="PR00507">
    <property type="entry name" value="N12N6MTFRASE"/>
</dbReference>
<evidence type="ECO:0000259" key="6">
    <source>
        <dbReference type="Pfam" id="PF07669"/>
    </source>
</evidence>
<comment type="catalytic activity">
    <reaction evidence="5">
        <text>a 2'-deoxyadenosine in DNA + S-adenosyl-L-methionine = an N(6)-methyl-2'-deoxyadenosine in DNA + S-adenosyl-L-homocysteine + H(+)</text>
        <dbReference type="Rhea" id="RHEA:15197"/>
        <dbReference type="Rhea" id="RHEA-COMP:12418"/>
        <dbReference type="Rhea" id="RHEA-COMP:12419"/>
        <dbReference type="ChEBI" id="CHEBI:15378"/>
        <dbReference type="ChEBI" id="CHEBI:57856"/>
        <dbReference type="ChEBI" id="CHEBI:59789"/>
        <dbReference type="ChEBI" id="CHEBI:90615"/>
        <dbReference type="ChEBI" id="CHEBI:90616"/>
        <dbReference type="EC" id="2.1.1.72"/>
    </reaction>
</comment>
<dbReference type="RefSeq" id="WP_012797470.1">
    <property type="nucleotide sequence ID" value="NC_013165.1"/>
</dbReference>
<evidence type="ECO:0000256" key="2">
    <source>
        <dbReference type="ARBA" id="ARBA00022603"/>
    </source>
</evidence>
<sequence>MDSSRIKRLATGVRDELRREVEGRLEAVLAADSPERLSDGTGVVRLEARIEAEGRDAVVEAGAYTWFNRLCALRFMDARGYTPTPAVTPRAGSTMPAVLADAAQGSFDPEYGLAPAVRERVVSLLSGSTQRANATEAAYAELLRAVCAHYAKPMPYLFSEDAASSLLMPRGLLSEGSILGRIVAEMDAGACSSVEVLGWLYQFYIAELHDQVYSGFKRSVKAGPAEIGPATQLFTPEWIVRYLCENSLGRLWMLNHPGSPLAERMDYYIAPEGDEPHIEVSSAEEVRVLDPACGSGHILVYAFDLLYSMYEEEGWLPEEIPAMILQNNLKGLEIDARAAEIAKFALEMKALERDPRFLERDVDADVTVLRPVALDEADMPYLSQSFKERVGLIEAMAHMGEVGSLYVPEAGDARAVAAEIERLAPKAQSDMFARDLAGRLGAMLENVEALSGSYHCVVANPPYLGSGNMSTYLSRWCKGNYPDAKADLCTCFIERCLHFTKQYGVESIITSDTCMYISSFEKLRRKILEQTTLYSFLDTRGTNAHPDVFDANAGWILGKGHLSGVKGSFFKLSHRTSEKDTALLNAIHNPKCGWLYKADTDLFKTIPGCPIAYLVSETMMGAFRNLGNVASLGRASVGIKTGNNGAFLRFWWEVARGKILFNGVSSDATFIEGYRWYPCNKGGAFRKWYGNAEYVVDWRENGKYAFESAEKNGNHAQDYSDDLKFRPYITWSDVTSGEQSFRLKTNDLSEMTGMGIYPDDDSRNALLGLLNSSVAKRYLELLAPTMHLKIRELGSIPWNDDSRCDEVRRTVDTNVAVARKDWDSFETSWDFERHPLARTSRVEDAFALWQSECRSRFDQLKANEEKLNRVFARIYGMEGEVPIEVSDDKVSVRLADLQRDVKSLISYGVGCIFGRYSLDAPGFVLANQGDTARDFLAKVPDPSFVPDEDNILPVLDAEWFDDDVVTQFYRFLAAAYGESTLDENVAFIEGALGCDLRTYFVRDFYSDHVKTYQKRPIYWLFQSPQKGFSCLVYMHRYSEGTVGEILTKYLRAYEDKLRLRVQVLGRSERAADLKAADRMRAQISELEAWEKEVVYPLAHERVAIDLDDGVKINYNKFPHALAKVQGLSDWR</sequence>
<dbReference type="GO" id="GO:0032259">
    <property type="term" value="P:methylation"/>
    <property type="evidence" value="ECO:0007669"/>
    <property type="project" value="UniProtKB-KW"/>
</dbReference>
<evidence type="ECO:0000256" key="5">
    <source>
        <dbReference type="ARBA" id="ARBA00047942"/>
    </source>
</evidence>
<gene>
    <name evidence="7" type="ordered locus">Shel_02930</name>
</gene>
<keyword evidence="2" id="KW-0489">Methyltransferase</keyword>
<evidence type="ECO:0000256" key="1">
    <source>
        <dbReference type="ARBA" id="ARBA00011900"/>
    </source>
</evidence>
<keyword evidence="3" id="KW-0808">Transferase</keyword>
<dbReference type="PANTHER" id="PTHR33841">
    <property type="entry name" value="DNA METHYLTRANSFERASE YEEA-RELATED"/>
    <property type="match status" value="1"/>
</dbReference>
<protein>
    <recommendedName>
        <fullName evidence="1">site-specific DNA-methyltransferase (adenine-specific)</fullName>
        <ecNumber evidence="1">2.1.1.72</ecNumber>
    </recommendedName>
</protein>
<dbReference type="GO" id="GO:0009007">
    <property type="term" value="F:site-specific DNA-methyltransferase (adenine-specific) activity"/>
    <property type="evidence" value="ECO:0007669"/>
    <property type="project" value="UniProtKB-EC"/>
</dbReference>
<evidence type="ECO:0000256" key="3">
    <source>
        <dbReference type="ARBA" id="ARBA00022679"/>
    </source>
</evidence>
<dbReference type="SUPFAM" id="SSF53335">
    <property type="entry name" value="S-adenosyl-L-methionine-dependent methyltransferases"/>
    <property type="match status" value="1"/>
</dbReference>
<dbReference type="GO" id="GO:0006304">
    <property type="term" value="P:DNA modification"/>
    <property type="evidence" value="ECO:0007669"/>
    <property type="project" value="InterPro"/>
</dbReference>
<proteinExistence type="predicted"/>